<dbReference type="EMBL" id="AZBU02000004">
    <property type="protein sequence ID" value="TKR81508.1"/>
    <property type="molecule type" value="Genomic_DNA"/>
</dbReference>
<proteinExistence type="predicted"/>
<comment type="caution">
    <text evidence="1">The sequence shown here is derived from an EMBL/GenBank/DDBJ whole genome shotgun (WGS) entry which is preliminary data.</text>
</comment>
<dbReference type="AlphaFoldDB" id="A0A4U5NEZ4"/>
<sequence length="145" mass="16775">MQPPSSETVPLPDSSFFNTIRGGLDEDDIRLLLGKSKKRSASEAENVPKFCDDRSRYEAAAPAEPRNAHPSLCFRPSSGHLLCDPPHSRRCRHFVDGRYYRQRLRKTGHNGRNYPPAMRKYHLSLLPIELDQLRRFLRSGREHHQ</sequence>
<reference evidence="1" key="3">
    <citation type="journal article" date="2019" name="G3 (Bethesda)">
        <title>Hybrid Assembly of the Genome of the Entomopathogenic Nematode Steinernema carpocapsae Identifies the X-Chromosome.</title>
        <authorList>
            <person name="Serra L."/>
            <person name="Macchietto M."/>
            <person name="Macias-Munoz A."/>
            <person name="McGill C.J."/>
            <person name="Rodriguez I.M."/>
            <person name="Rodriguez B."/>
            <person name="Murad R."/>
            <person name="Mortazavi A."/>
        </authorList>
    </citation>
    <scope>NUCLEOTIDE SEQUENCE</scope>
    <source>
        <strain evidence="1">ALL</strain>
    </source>
</reference>
<name>A0A4U5NEZ4_STECR</name>
<organism evidence="1">
    <name type="scientific">Steinernema carpocapsae</name>
    <name type="common">Entomopathogenic nematode</name>
    <dbReference type="NCBI Taxonomy" id="34508"/>
    <lineage>
        <taxon>Eukaryota</taxon>
        <taxon>Metazoa</taxon>
        <taxon>Ecdysozoa</taxon>
        <taxon>Nematoda</taxon>
        <taxon>Chromadorea</taxon>
        <taxon>Rhabditida</taxon>
        <taxon>Tylenchina</taxon>
        <taxon>Panagrolaimomorpha</taxon>
        <taxon>Strongyloidoidea</taxon>
        <taxon>Steinernematidae</taxon>
        <taxon>Steinernema</taxon>
    </lineage>
</organism>
<reference evidence="1" key="1">
    <citation type="submission" date="2013-11" db="EMBL/GenBank/DDBJ databases">
        <authorList>
            <person name="Sternberg P."/>
            <person name="Dillman A."/>
            <person name="Macchietto M."/>
        </authorList>
    </citation>
    <scope>NUCLEOTIDE SEQUENCE</scope>
    <source>
        <strain evidence="1">ALL</strain>
    </source>
</reference>
<protein>
    <submittedName>
        <fullName evidence="1">Uncharacterized protein</fullName>
    </submittedName>
</protein>
<gene>
    <name evidence="1" type="ORF">L596_015368</name>
</gene>
<reference evidence="1" key="2">
    <citation type="journal article" date="2015" name="Genome Biol.">
        <title>Comparative genomics of Steinernema reveals deeply conserved gene regulatory networks.</title>
        <authorList>
            <person name="Dillman A.R."/>
            <person name="Macchietto M."/>
            <person name="Porter C.F."/>
            <person name="Rogers A."/>
            <person name="Williams B."/>
            <person name="Antoshechkin I."/>
            <person name="Lee M.M."/>
            <person name="Goodwin Z."/>
            <person name="Lu X."/>
            <person name="Lewis E.E."/>
            <person name="Goodrich-Blair H."/>
            <person name="Stock S.P."/>
            <person name="Adams B.J."/>
            <person name="Sternberg P.W."/>
            <person name="Mortazavi A."/>
        </authorList>
    </citation>
    <scope>NUCLEOTIDE SEQUENCE [LARGE SCALE GENOMIC DNA]</scope>
    <source>
        <strain evidence="1">ALL</strain>
    </source>
</reference>
<accession>A0A4U5NEZ4</accession>
<evidence type="ECO:0000313" key="1">
    <source>
        <dbReference type="EMBL" id="TKR81508.1"/>
    </source>
</evidence>